<keyword evidence="4 6" id="KW-0472">Membrane</keyword>
<feature type="transmembrane region" description="Helical" evidence="6">
    <location>
        <begin position="6"/>
        <end position="24"/>
    </location>
</feature>
<dbReference type="Pfam" id="PF02674">
    <property type="entry name" value="Colicin_V"/>
    <property type="match status" value="1"/>
</dbReference>
<keyword evidence="8" id="KW-1185">Reference proteome</keyword>
<dbReference type="AlphaFoldDB" id="A7HYV2"/>
<dbReference type="eggNOG" id="COG1286">
    <property type="taxonomic scope" value="Bacteria"/>
</dbReference>
<feature type="compositionally biased region" description="Low complexity" evidence="5">
    <location>
        <begin position="188"/>
        <end position="202"/>
    </location>
</feature>
<dbReference type="PANTHER" id="PTHR36926:SF1">
    <property type="entry name" value="COLICIN V PRODUCTION PROTEIN"/>
    <property type="match status" value="1"/>
</dbReference>
<dbReference type="STRING" id="402881.Plav_3486"/>
<dbReference type="RefSeq" id="WP_012112397.1">
    <property type="nucleotide sequence ID" value="NC_009719.1"/>
</dbReference>
<evidence type="ECO:0000313" key="7">
    <source>
        <dbReference type="EMBL" id="ABS65085.1"/>
    </source>
</evidence>
<feature type="transmembrane region" description="Helical" evidence="6">
    <location>
        <begin position="60"/>
        <end position="82"/>
    </location>
</feature>
<dbReference type="EMBL" id="CP000774">
    <property type="protein sequence ID" value="ABS65085.1"/>
    <property type="molecule type" value="Genomic_DNA"/>
</dbReference>
<protein>
    <submittedName>
        <fullName evidence="7">Colicin V production protein</fullName>
    </submittedName>
</protein>
<dbReference type="KEGG" id="pla:Plav_3486"/>
<evidence type="ECO:0000256" key="4">
    <source>
        <dbReference type="ARBA" id="ARBA00023136"/>
    </source>
</evidence>
<evidence type="ECO:0000256" key="5">
    <source>
        <dbReference type="SAM" id="MobiDB-lite"/>
    </source>
</evidence>
<organism evidence="7 8">
    <name type="scientific">Parvibaculum lavamentivorans (strain DS-1 / DSM 13023 / NCIMB 13966)</name>
    <dbReference type="NCBI Taxonomy" id="402881"/>
    <lineage>
        <taxon>Bacteria</taxon>
        <taxon>Pseudomonadati</taxon>
        <taxon>Pseudomonadota</taxon>
        <taxon>Alphaproteobacteria</taxon>
        <taxon>Hyphomicrobiales</taxon>
        <taxon>Parvibaculaceae</taxon>
        <taxon>Parvibaculum</taxon>
    </lineage>
</organism>
<accession>A7HYV2</accession>
<feature type="region of interest" description="Disordered" evidence="5">
    <location>
        <begin position="161"/>
        <end position="232"/>
    </location>
</feature>
<sequence>MTLFDLFVIGVLLVSSVLALLRGFTNEVLSILAWIVGALAALWLFPYVTPILRDVISPPWLASVVAAVGIFVVAYAIVAALTARWSGGLMDLHERAALLDRTLGLIFGAARGLLIVTVAYLFFAWLVPNPDDQPGWIRYAKTRPLVEDTAALLFSLAPAPGGREVAPRSPAPARETIPAPSYRETPRQEAAPAPAQATPAPANSGADTGNGPGYNPSERRGLDRLFENTTGD</sequence>
<dbReference type="GO" id="GO:0009403">
    <property type="term" value="P:toxin biosynthetic process"/>
    <property type="evidence" value="ECO:0007669"/>
    <property type="project" value="InterPro"/>
</dbReference>
<evidence type="ECO:0000256" key="3">
    <source>
        <dbReference type="ARBA" id="ARBA00022989"/>
    </source>
</evidence>
<feature type="transmembrane region" description="Helical" evidence="6">
    <location>
        <begin position="31"/>
        <end position="48"/>
    </location>
</feature>
<reference evidence="7 8" key="1">
    <citation type="journal article" date="2011" name="Stand. Genomic Sci.">
        <title>Complete genome sequence of Parvibaculum lavamentivorans type strain (DS-1(T)).</title>
        <authorList>
            <person name="Schleheck D."/>
            <person name="Weiss M."/>
            <person name="Pitluck S."/>
            <person name="Bruce D."/>
            <person name="Land M.L."/>
            <person name="Han S."/>
            <person name="Saunders E."/>
            <person name="Tapia R."/>
            <person name="Detter C."/>
            <person name="Brettin T."/>
            <person name="Han J."/>
            <person name="Woyke T."/>
            <person name="Goodwin L."/>
            <person name="Pennacchio L."/>
            <person name="Nolan M."/>
            <person name="Cook A.M."/>
            <person name="Kjelleberg S."/>
            <person name="Thomas T."/>
        </authorList>
    </citation>
    <scope>NUCLEOTIDE SEQUENCE [LARGE SCALE GENOMIC DNA]</scope>
    <source>
        <strain evidence="8">DS-1 / DSM 13023 / NCIMB 13966</strain>
    </source>
</reference>
<evidence type="ECO:0000313" key="8">
    <source>
        <dbReference type="Proteomes" id="UP000006377"/>
    </source>
</evidence>
<evidence type="ECO:0000256" key="6">
    <source>
        <dbReference type="SAM" id="Phobius"/>
    </source>
</evidence>
<feature type="compositionally biased region" description="Basic and acidic residues" evidence="5">
    <location>
        <begin position="217"/>
        <end position="226"/>
    </location>
</feature>
<evidence type="ECO:0000256" key="2">
    <source>
        <dbReference type="ARBA" id="ARBA00022692"/>
    </source>
</evidence>
<dbReference type="InterPro" id="IPR052719">
    <property type="entry name" value="CvpA-like"/>
</dbReference>
<evidence type="ECO:0000256" key="1">
    <source>
        <dbReference type="ARBA" id="ARBA00004141"/>
    </source>
</evidence>
<keyword evidence="2 6" id="KW-0812">Transmembrane</keyword>
<gene>
    <name evidence="7" type="ordered locus">Plav_3486</name>
</gene>
<proteinExistence type="predicted"/>
<dbReference type="OrthoDB" id="9806894at2"/>
<keyword evidence="3 6" id="KW-1133">Transmembrane helix</keyword>
<dbReference type="HOGENOM" id="CLU_092720_0_1_5"/>
<dbReference type="InterPro" id="IPR003825">
    <property type="entry name" value="Colicin-V_CvpA"/>
</dbReference>
<dbReference type="GO" id="GO:0016020">
    <property type="term" value="C:membrane"/>
    <property type="evidence" value="ECO:0007669"/>
    <property type="project" value="UniProtKB-SubCell"/>
</dbReference>
<feature type="transmembrane region" description="Helical" evidence="6">
    <location>
        <begin position="103"/>
        <end position="127"/>
    </location>
</feature>
<name>A7HYV2_PARL1</name>
<dbReference type="Proteomes" id="UP000006377">
    <property type="component" value="Chromosome"/>
</dbReference>
<dbReference type="PANTHER" id="PTHR36926">
    <property type="entry name" value="COLICIN V PRODUCTION PROTEIN"/>
    <property type="match status" value="1"/>
</dbReference>
<comment type="subcellular location">
    <subcellularLocation>
        <location evidence="1">Membrane</location>
        <topology evidence="1">Multi-pass membrane protein</topology>
    </subcellularLocation>
</comment>